<sequence>MTLTIISSKQEKTFKNKDFITIGSNPQCDFYIDLDENCMLTVHFDKTGSKCVITNNFPNNKILFKGKPVKERIVFDNICKLLIADSEEFISMRLTPDEQTQNTPTENIVLTKIEKRKSDLEKYRIAITKQIAFSVSDIKKRLSMSLKTGIFLNIALFISSVITAFGITNYLMGLPVEMSANFTNMPTNIKILFLFSLAVYGISLILKQGIYLVLQNINKTESKFAQNIMLILSGIFMAAFYTINLIYYMNPQGRIVFAALISLFFTGLNITLAIGSGYFKYNNSSLSMELDKYEFREDFERILNEYQIWISRYINSLGENKLNYIKDKMFLRQIKGALETLIGILTAPFLAYGVSNTLAMCFPEAAGWIRISGLRFSPVFLVLATMLIIFAFFSFVNAFVCGRKISGSDVIKLDGFRDYLSHGTDIYGLENIRKINLEKKRSLIIGIAIIFIEFSMNTSYFMTEMGGELQGILLSLVAALVPTALLIAETYMLSKTKYDIYVSDSLLAKLDR</sequence>
<feature type="transmembrane region" description="Helical" evidence="1">
    <location>
        <begin position="150"/>
        <end position="171"/>
    </location>
</feature>
<name>A0A9D1JMI3_9BACT</name>
<dbReference type="EMBL" id="DVIU01000098">
    <property type="protein sequence ID" value="HIS35931.1"/>
    <property type="molecule type" value="Genomic_DNA"/>
</dbReference>
<evidence type="ECO:0000313" key="2">
    <source>
        <dbReference type="EMBL" id="HIS35931.1"/>
    </source>
</evidence>
<reference evidence="2" key="2">
    <citation type="journal article" date="2021" name="PeerJ">
        <title>Extensive microbial diversity within the chicken gut microbiome revealed by metagenomics and culture.</title>
        <authorList>
            <person name="Gilroy R."/>
            <person name="Ravi A."/>
            <person name="Getino M."/>
            <person name="Pursley I."/>
            <person name="Horton D.L."/>
            <person name="Alikhan N.F."/>
            <person name="Baker D."/>
            <person name="Gharbi K."/>
            <person name="Hall N."/>
            <person name="Watson M."/>
            <person name="Adriaenssens E.M."/>
            <person name="Foster-Nyarko E."/>
            <person name="Jarju S."/>
            <person name="Secka A."/>
            <person name="Antonio M."/>
            <person name="Oren A."/>
            <person name="Chaudhuri R.R."/>
            <person name="La Ragione R."/>
            <person name="Hildebrand F."/>
            <person name="Pallen M.J."/>
        </authorList>
    </citation>
    <scope>NUCLEOTIDE SEQUENCE</scope>
    <source>
        <strain evidence="2">6276</strain>
    </source>
</reference>
<keyword evidence="1" id="KW-1133">Transmembrane helix</keyword>
<keyword evidence="1" id="KW-0472">Membrane</keyword>
<dbReference type="AlphaFoldDB" id="A0A9D1JMI3"/>
<feature type="transmembrane region" description="Helical" evidence="1">
    <location>
        <begin position="379"/>
        <end position="400"/>
    </location>
</feature>
<protein>
    <submittedName>
        <fullName evidence="2">Uncharacterized protein</fullName>
    </submittedName>
</protein>
<feature type="transmembrane region" description="Helical" evidence="1">
    <location>
        <begin position="469"/>
        <end position="488"/>
    </location>
</feature>
<feature type="transmembrane region" description="Helical" evidence="1">
    <location>
        <begin position="443"/>
        <end position="463"/>
    </location>
</feature>
<accession>A0A9D1JMI3</accession>
<evidence type="ECO:0000313" key="3">
    <source>
        <dbReference type="Proteomes" id="UP000823928"/>
    </source>
</evidence>
<feature type="transmembrane region" description="Helical" evidence="1">
    <location>
        <begin position="336"/>
        <end position="359"/>
    </location>
</feature>
<proteinExistence type="predicted"/>
<gene>
    <name evidence="2" type="ORF">IAC10_04795</name>
</gene>
<dbReference type="Proteomes" id="UP000823928">
    <property type="component" value="Unassembled WGS sequence"/>
</dbReference>
<organism evidence="2 3">
    <name type="scientific">Candidatus Scatousia excrementigallinarum</name>
    <dbReference type="NCBI Taxonomy" id="2840935"/>
    <lineage>
        <taxon>Bacteria</taxon>
        <taxon>Candidatus Scatousia</taxon>
    </lineage>
</organism>
<reference evidence="2" key="1">
    <citation type="submission" date="2020-10" db="EMBL/GenBank/DDBJ databases">
        <authorList>
            <person name="Gilroy R."/>
        </authorList>
    </citation>
    <scope>NUCLEOTIDE SEQUENCE</scope>
    <source>
        <strain evidence="2">6276</strain>
    </source>
</reference>
<feature type="transmembrane region" description="Helical" evidence="1">
    <location>
        <begin position="226"/>
        <end position="249"/>
    </location>
</feature>
<evidence type="ECO:0000256" key="1">
    <source>
        <dbReference type="SAM" id="Phobius"/>
    </source>
</evidence>
<feature type="transmembrane region" description="Helical" evidence="1">
    <location>
        <begin position="191"/>
        <end position="214"/>
    </location>
</feature>
<feature type="transmembrane region" description="Helical" evidence="1">
    <location>
        <begin position="255"/>
        <end position="279"/>
    </location>
</feature>
<comment type="caution">
    <text evidence="2">The sequence shown here is derived from an EMBL/GenBank/DDBJ whole genome shotgun (WGS) entry which is preliminary data.</text>
</comment>
<keyword evidence="1" id="KW-0812">Transmembrane</keyword>